<dbReference type="AlphaFoldDB" id="A0A4V6A4G9"/>
<evidence type="ECO:0000313" key="2">
    <source>
        <dbReference type="EMBL" id="TKR86905.1"/>
    </source>
</evidence>
<dbReference type="EMBL" id="AZBU02000003">
    <property type="protein sequence ID" value="TKR86905.1"/>
    <property type="molecule type" value="Genomic_DNA"/>
</dbReference>
<sequence length="131" mass="14616">MRHDPHLKQHKQRIGRNPWCNRNSNACIPNVSSGRATSTATKAGETAATDPSGRKSCDLESLASESASLTLWLNGRTIRSDRKPLCKFEIPSLREFREATAFVRVGNVARSCKFWRFAEGGGQKRSEESPR</sequence>
<dbReference type="Proteomes" id="UP000298663">
    <property type="component" value="Unassembled WGS sequence"/>
</dbReference>
<evidence type="ECO:0000313" key="3">
    <source>
        <dbReference type="Proteomes" id="UP000298663"/>
    </source>
</evidence>
<feature type="compositionally biased region" description="Polar residues" evidence="1">
    <location>
        <begin position="31"/>
        <end position="41"/>
    </location>
</feature>
<gene>
    <name evidence="2" type="ORF">L596_011404</name>
</gene>
<reference evidence="2 3" key="2">
    <citation type="journal article" date="2019" name="G3 (Bethesda)">
        <title>Hybrid Assembly of the Genome of the Entomopathogenic Nematode Steinernema carpocapsae Identifies the X-Chromosome.</title>
        <authorList>
            <person name="Serra L."/>
            <person name="Macchietto M."/>
            <person name="Macias-Munoz A."/>
            <person name="McGill C.J."/>
            <person name="Rodriguez I.M."/>
            <person name="Rodriguez B."/>
            <person name="Murad R."/>
            <person name="Mortazavi A."/>
        </authorList>
    </citation>
    <scope>NUCLEOTIDE SEQUENCE [LARGE SCALE GENOMIC DNA]</scope>
    <source>
        <strain evidence="2 3">ALL</strain>
    </source>
</reference>
<comment type="caution">
    <text evidence="2">The sequence shown here is derived from an EMBL/GenBank/DDBJ whole genome shotgun (WGS) entry which is preliminary data.</text>
</comment>
<organism evidence="2 3">
    <name type="scientific">Steinernema carpocapsae</name>
    <name type="common">Entomopathogenic nematode</name>
    <dbReference type="NCBI Taxonomy" id="34508"/>
    <lineage>
        <taxon>Eukaryota</taxon>
        <taxon>Metazoa</taxon>
        <taxon>Ecdysozoa</taxon>
        <taxon>Nematoda</taxon>
        <taxon>Chromadorea</taxon>
        <taxon>Rhabditida</taxon>
        <taxon>Tylenchina</taxon>
        <taxon>Panagrolaimomorpha</taxon>
        <taxon>Strongyloidoidea</taxon>
        <taxon>Steinernematidae</taxon>
        <taxon>Steinernema</taxon>
    </lineage>
</organism>
<proteinExistence type="predicted"/>
<name>A0A4V6A4G9_STECR</name>
<reference evidence="2 3" key="1">
    <citation type="journal article" date="2015" name="Genome Biol.">
        <title>Comparative genomics of Steinernema reveals deeply conserved gene regulatory networks.</title>
        <authorList>
            <person name="Dillman A.R."/>
            <person name="Macchietto M."/>
            <person name="Porter C.F."/>
            <person name="Rogers A."/>
            <person name="Williams B."/>
            <person name="Antoshechkin I."/>
            <person name="Lee M.M."/>
            <person name="Goodwin Z."/>
            <person name="Lu X."/>
            <person name="Lewis E.E."/>
            <person name="Goodrich-Blair H."/>
            <person name="Stock S.P."/>
            <person name="Adams B.J."/>
            <person name="Sternberg P.W."/>
            <person name="Mortazavi A."/>
        </authorList>
    </citation>
    <scope>NUCLEOTIDE SEQUENCE [LARGE SCALE GENOMIC DNA]</scope>
    <source>
        <strain evidence="2 3">ALL</strain>
    </source>
</reference>
<keyword evidence="3" id="KW-1185">Reference proteome</keyword>
<evidence type="ECO:0000256" key="1">
    <source>
        <dbReference type="SAM" id="MobiDB-lite"/>
    </source>
</evidence>
<accession>A0A4V6A4G9</accession>
<feature type="region of interest" description="Disordered" evidence="1">
    <location>
        <begin position="31"/>
        <end position="57"/>
    </location>
</feature>
<protein>
    <submittedName>
        <fullName evidence="2">Uncharacterized protein</fullName>
    </submittedName>
</protein>